<dbReference type="InterPro" id="IPR011467">
    <property type="entry name" value="DUF1573"/>
</dbReference>
<evidence type="ECO:0008006" key="4">
    <source>
        <dbReference type="Google" id="ProtNLM"/>
    </source>
</evidence>
<evidence type="ECO:0000256" key="1">
    <source>
        <dbReference type="SAM" id="SignalP"/>
    </source>
</evidence>
<dbReference type="InterPro" id="IPR013783">
    <property type="entry name" value="Ig-like_fold"/>
</dbReference>
<feature type="signal peptide" evidence="1">
    <location>
        <begin position="1"/>
        <end position="23"/>
    </location>
</feature>
<reference evidence="2 3" key="1">
    <citation type="submission" date="2020-08" db="EMBL/GenBank/DDBJ databases">
        <title>Genomic Encyclopedia of Type Strains, Phase IV (KMG-IV): sequencing the most valuable type-strain genomes for metagenomic binning, comparative biology and taxonomic classification.</title>
        <authorList>
            <person name="Goeker M."/>
        </authorList>
    </citation>
    <scope>NUCLEOTIDE SEQUENCE [LARGE SCALE GENOMIC DNA]</scope>
    <source>
        <strain evidence="2 3">DSM 22548</strain>
    </source>
</reference>
<sequence>MKKVLFLFSILLAAVFQSLNAQAVIKFDKTTHNFGTFSISKPQTVTFSFTNTGDKPLVIQQAFSSCGCTVADFTKQPIEPGKKGEVKVTYDGKNTYAGPFKKPVTVRSNASNSLVRIYIEGTTQEDK</sequence>
<keyword evidence="1" id="KW-0732">Signal</keyword>
<evidence type="ECO:0000313" key="3">
    <source>
        <dbReference type="Proteomes" id="UP000541425"/>
    </source>
</evidence>
<dbReference type="EMBL" id="JACICA010000001">
    <property type="protein sequence ID" value="MBB3701568.1"/>
    <property type="molecule type" value="Genomic_DNA"/>
</dbReference>
<proteinExistence type="predicted"/>
<accession>A0A7W5UCP9</accession>
<feature type="chain" id="PRO_5030528240" description="DUF1573 domain-containing protein" evidence="1">
    <location>
        <begin position="24"/>
        <end position="127"/>
    </location>
</feature>
<dbReference type="Proteomes" id="UP000541425">
    <property type="component" value="Unassembled WGS sequence"/>
</dbReference>
<dbReference type="PANTHER" id="PTHR37833:SF1">
    <property type="entry name" value="SIGNAL PEPTIDE PROTEIN"/>
    <property type="match status" value="1"/>
</dbReference>
<comment type="caution">
    <text evidence="2">The sequence shown here is derived from an EMBL/GenBank/DDBJ whole genome shotgun (WGS) entry which is preliminary data.</text>
</comment>
<dbReference type="RefSeq" id="WP_183693292.1">
    <property type="nucleotide sequence ID" value="NZ_JACICA010000001.1"/>
</dbReference>
<dbReference type="AlphaFoldDB" id="A0A7W5UCP9"/>
<evidence type="ECO:0000313" key="2">
    <source>
        <dbReference type="EMBL" id="MBB3701568.1"/>
    </source>
</evidence>
<dbReference type="Gene3D" id="2.60.40.10">
    <property type="entry name" value="Immunoglobulins"/>
    <property type="match status" value="1"/>
</dbReference>
<gene>
    <name evidence="2" type="ORF">FHS60_000010</name>
</gene>
<name>A0A7W5UCP9_9BACT</name>
<dbReference type="Pfam" id="PF07610">
    <property type="entry name" value="DUF1573"/>
    <property type="match status" value="1"/>
</dbReference>
<protein>
    <recommendedName>
        <fullName evidence="4">DUF1573 domain-containing protein</fullName>
    </recommendedName>
</protein>
<dbReference type="PANTHER" id="PTHR37833">
    <property type="entry name" value="LIPOPROTEIN-RELATED"/>
    <property type="match status" value="1"/>
</dbReference>
<organism evidence="2 3">
    <name type="scientific">Alloprevotella rava</name>
    <dbReference type="NCBI Taxonomy" id="671218"/>
    <lineage>
        <taxon>Bacteria</taxon>
        <taxon>Pseudomonadati</taxon>
        <taxon>Bacteroidota</taxon>
        <taxon>Bacteroidia</taxon>
        <taxon>Bacteroidales</taxon>
        <taxon>Prevotellaceae</taxon>
        <taxon>Alloprevotella</taxon>
    </lineage>
</organism>